<keyword evidence="6" id="KW-0902">Two-component regulatory system</keyword>
<dbReference type="OrthoDB" id="1933776at2"/>
<comment type="catalytic activity">
    <reaction evidence="1">
        <text>ATP + protein L-histidine = ADP + protein N-phospho-L-histidine.</text>
        <dbReference type="EC" id="2.7.13.3"/>
    </reaction>
</comment>
<keyword evidence="4" id="KW-0808">Transferase</keyword>
<keyword evidence="3" id="KW-0597">Phosphoprotein</keyword>
<evidence type="ECO:0000256" key="7">
    <source>
        <dbReference type="SAM" id="Phobius"/>
    </source>
</evidence>
<keyword evidence="7" id="KW-0812">Transmembrane</keyword>
<evidence type="ECO:0000256" key="3">
    <source>
        <dbReference type="ARBA" id="ARBA00022553"/>
    </source>
</evidence>
<evidence type="ECO:0000313" key="9">
    <source>
        <dbReference type="EMBL" id="RWX00001.1"/>
    </source>
</evidence>
<proteinExistence type="predicted"/>
<dbReference type="EC" id="2.7.13.3" evidence="2"/>
<feature type="domain" description="Histidine kinase" evidence="8">
    <location>
        <begin position="223"/>
        <end position="440"/>
    </location>
</feature>
<evidence type="ECO:0000256" key="6">
    <source>
        <dbReference type="ARBA" id="ARBA00023012"/>
    </source>
</evidence>
<reference evidence="9 10" key="1">
    <citation type="submission" date="2019-01" db="EMBL/GenBank/DDBJ databases">
        <title>Flavobacterium sp. nov.,isolated from freshwater.</title>
        <authorList>
            <person name="Zhang R."/>
            <person name="Du Z.-J."/>
        </authorList>
    </citation>
    <scope>NUCLEOTIDE SEQUENCE [LARGE SCALE GENOMIC DNA]</scope>
    <source>
        <strain evidence="9 10">1E403</strain>
    </source>
</reference>
<dbReference type="PANTHER" id="PTHR45453">
    <property type="entry name" value="PHOSPHATE REGULON SENSOR PROTEIN PHOR"/>
    <property type="match status" value="1"/>
</dbReference>
<dbReference type="InterPro" id="IPR005467">
    <property type="entry name" value="His_kinase_dom"/>
</dbReference>
<dbReference type="SUPFAM" id="SSF47384">
    <property type="entry name" value="Homodimeric domain of signal transducing histidine kinase"/>
    <property type="match status" value="1"/>
</dbReference>
<dbReference type="AlphaFoldDB" id="A0A3S3QCU3"/>
<dbReference type="InterPro" id="IPR050351">
    <property type="entry name" value="BphY/WalK/GraS-like"/>
</dbReference>
<dbReference type="SUPFAM" id="SSF55874">
    <property type="entry name" value="ATPase domain of HSP90 chaperone/DNA topoisomerase II/histidine kinase"/>
    <property type="match status" value="1"/>
</dbReference>
<dbReference type="CDD" id="cd00082">
    <property type="entry name" value="HisKA"/>
    <property type="match status" value="1"/>
</dbReference>
<evidence type="ECO:0000256" key="1">
    <source>
        <dbReference type="ARBA" id="ARBA00000085"/>
    </source>
</evidence>
<dbReference type="Gene3D" id="3.30.565.10">
    <property type="entry name" value="Histidine kinase-like ATPase, C-terminal domain"/>
    <property type="match status" value="1"/>
</dbReference>
<dbReference type="InterPro" id="IPR036097">
    <property type="entry name" value="HisK_dim/P_sf"/>
</dbReference>
<dbReference type="InterPro" id="IPR003594">
    <property type="entry name" value="HATPase_dom"/>
</dbReference>
<accession>A0A3S3QCU3</accession>
<keyword evidence="5 9" id="KW-0418">Kinase</keyword>
<dbReference type="Gene3D" id="1.10.287.130">
    <property type="match status" value="1"/>
</dbReference>
<keyword evidence="7" id="KW-0472">Membrane</keyword>
<dbReference type="InterPro" id="IPR036890">
    <property type="entry name" value="HATPase_C_sf"/>
</dbReference>
<evidence type="ECO:0000313" key="10">
    <source>
        <dbReference type="Proteomes" id="UP000287527"/>
    </source>
</evidence>
<dbReference type="InterPro" id="IPR004358">
    <property type="entry name" value="Sig_transdc_His_kin-like_C"/>
</dbReference>
<evidence type="ECO:0000256" key="2">
    <source>
        <dbReference type="ARBA" id="ARBA00012438"/>
    </source>
</evidence>
<keyword evidence="10" id="KW-1185">Reference proteome</keyword>
<dbReference type="PRINTS" id="PR00344">
    <property type="entry name" value="BCTRLSENSOR"/>
</dbReference>
<gene>
    <name evidence="9" type="ORF">EPI11_10680</name>
</gene>
<protein>
    <recommendedName>
        <fullName evidence="2">histidine kinase</fullName>
        <ecNumber evidence="2">2.7.13.3</ecNumber>
    </recommendedName>
</protein>
<dbReference type="Pfam" id="PF00512">
    <property type="entry name" value="HisKA"/>
    <property type="match status" value="1"/>
</dbReference>
<dbReference type="GO" id="GO:0005886">
    <property type="term" value="C:plasma membrane"/>
    <property type="evidence" value="ECO:0007669"/>
    <property type="project" value="TreeGrafter"/>
</dbReference>
<dbReference type="EMBL" id="SBII01000007">
    <property type="protein sequence ID" value="RWX00001.1"/>
    <property type="molecule type" value="Genomic_DNA"/>
</dbReference>
<sequence length="442" mass="51218">MPVKKELNRFMNNLPNLKFNRLNIIVLIGLLAIVGVLTMQLVMLNEAYMFEKKELGEKIHFALQDVVNKIYRDNNNELPNASPIKKVSEDYYVVNVDDVFEAEILEYYLHSEFQKVKLDMDYEYAIYNCKSDEMVYGEYVTAQGREAKADKLKCEKCFSKREGLVYYFAVRFPQLRHSYITSLQQYWIYTGVLLLVLVIYVYSVLLLLKQKKYTELQKDFINNMTHEFKTPLSSILIASNYAVKQEAIEGNPKLSKYLKIIIEQSNKLNQHIERILSVAKTESSVIALEKKPFNVVETLELVRENISLKFENAVVTLQTGKENYSIKADEFHVYNIAYNIVENAVKYGTDTPKVLINIKEEGKGLALQFKDTGPGIPSEHLEYVFDRFYRVPRQNTNEIEGFGIGLFYVKKICELHGWKISIENNADKGIMITLHIPKSNLV</sequence>
<evidence type="ECO:0000256" key="5">
    <source>
        <dbReference type="ARBA" id="ARBA00022777"/>
    </source>
</evidence>
<evidence type="ECO:0000259" key="8">
    <source>
        <dbReference type="PROSITE" id="PS50109"/>
    </source>
</evidence>
<dbReference type="RefSeq" id="WP_128389958.1">
    <property type="nucleotide sequence ID" value="NZ_SBII01000007.1"/>
</dbReference>
<comment type="caution">
    <text evidence="9">The sequence shown here is derived from an EMBL/GenBank/DDBJ whole genome shotgun (WGS) entry which is preliminary data.</text>
</comment>
<dbReference type="SMART" id="SM00387">
    <property type="entry name" value="HATPase_c"/>
    <property type="match status" value="1"/>
</dbReference>
<evidence type="ECO:0000256" key="4">
    <source>
        <dbReference type="ARBA" id="ARBA00022679"/>
    </source>
</evidence>
<name>A0A3S3QCU3_9FLAO</name>
<dbReference type="SMART" id="SM00388">
    <property type="entry name" value="HisKA"/>
    <property type="match status" value="1"/>
</dbReference>
<dbReference type="CDD" id="cd00075">
    <property type="entry name" value="HATPase"/>
    <property type="match status" value="1"/>
</dbReference>
<feature type="transmembrane region" description="Helical" evidence="7">
    <location>
        <begin position="186"/>
        <end position="208"/>
    </location>
</feature>
<dbReference type="InterPro" id="IPR003661">
    <property type="entry name" value="HisK_dim/P_dom"/>
</dbReference>
<dbReference type="PROSITE" id="PS50109">
    <property type="entry name" value="HIS_KIN"/>
    <property type="match status" value="1"/>
</dbReference>
<keyword evidence="7" id="KW-1133">Transmembrane helix</keyword>
<dbReference type="GO" id="GO:0016036">
    <property type="term" value="P:cellular response to phosphate starvation"/>
    <property type="evidence" value="ECO:0007669"/>
    <property type="project" value="TreeGrafter"/>
</dbReference>
<organism evidence="9 10">
    <name type="scientific">Flavobacterium cerinum</name>
    <dbReference type="NCBI Taxonomy" id="2502784"/>
    <lineage>
        <taxon>Bacteria</taxon>
        <taxon>Pseudomonadati</taxon>
        <taxon>Bacteroidota</taxon>
        <taxon>Flavobacteriia</taxon>
        <taxon>Flavobacteriales</taxon>
        <taxon>Flavobacteriaceae</taxon>
        <taxon>Flavobacterium</taxon>
    </lineage>
</organism>
<dbReference type="GO" id="GO:0004721">
    <property type="term" value="F:phosphoprotein phosphatase activity"/>
    <property type="evidence" value="ECO:0007669"/>
    <property type="project" value="TreeGrafter"/>
</dbReference>
<dbReference type="GO" id="GO:0000155">
    <property type="term" value="F:phosphorelay sensor kinase activity"/>
    <property type="evidence" value="ECO:0007669"/>
    <property type="project" value="InterPro"/>
</dbReference>
<dbReference type="PANTHER" id="PTHR45453:SF1">
    <property type="entry name" value="PHOSPHATE REGULON SENSOR PROTEIN PHOR"/>
    <property type="match status" value="1"/>
</dbReference>
<feature type="transmembrane region" description="Helical" evidence="7">
    <location>
        <begin position="21"/>
        <end position="43"/>
    </location>
</feature>
<dbReference type="Proteomes" id="UP000287527">
    <property type="component" value="Unassembled WGS sequence"/>
</dbReference>
<dbReference type="Pfam" id="PF02518">
    <property type="entry name" value="HATPase_c"/>
    <property type="match status" value="1"/>
</dbReference>